<gene>
    <name evidence="1" type="ORF">KME07_18890</name>
</gene>
<dbReference type="AlphaFoldDB" id="A0A951PDQ2"/>
<dbReference type="Proteomes" id="UP000707356">
    <property type="component" value="Unassembled WGS sequence"/>
</dbReference>
<reference evidence="1" key="1">
    <citation type="submission" date="2021-05" db="EMBL/GenBank/DDBJ databases">
        <authorList>
            <person name="Pietrasiak N."/>
            <person name="Ward R."/>
            <person name="Stajich J.E."/>
            <person name="Kurbessoian T."/>
        </authorList>
    </citation>
    <scope>NUCLEOTIDE SEQUENCE</scope>
    <source>
        <strain evidence="1">GSE-TBD4-15B</strain>
    </source>
</reference>
<protein>
    <submittedName>
        <fullName evidence="1">Uncharacterized protein</fullName>
    </submittedName>
</protein>
<name>A0A951PDQ2_9CYAN</name>
<sequence length="107" mass="11860">MSYLQTEVAVSTRLEIGTNLIKISGGSFNYKNDSGHSGEPLVMLWIYGGKVTNRKTGVLVNSTWESLNGYDDSLTLEVTEPATLCAFFFDTYIEDNEGEIQLTIARI</sequence>
<accession>A0A951PDQ2</accession>
<organism evidence="1 2">
    <name type="scientific">Pegethrix bostrychoides GSE-TBD4-15B</name>
    <dbReference type="NCBI Taxonomy" id="2839662"/>
    <lineage>
        <taxon>Bacteria</taxon>
        <taxon>Bacillati</taxon>
        <taxon>Cyanobacteriota</taxon>
        <taxon>Cyanophyceae</taxon>
        <taxon>Oculatellales</taxon>
        <taxon>Oculatellaceae</taxon>
        <taxon>Pegethrix</taxon>
    </lineage>
</organism>
<evidence type="ECO:0000313" key="2">
    <source>
        <dbReference type="Proteomes" id="UP000707356"/>
    </source>
</evidence>
<evidence type="ECO:0000313" key="1">
    <source>
        <dbReference type="EMBL" id="MBW4467498.1"/>
    </source>
</evidence>
<dbReference type="EMBL" id="JAHHHV010000077">
    <property type="protein sequence ID" value="MBW4467498.1"/>
    <property type="molecule type" value="Genomic_DNA"/>
</dbReference>
<reference evidence="1" key="2">
    <citation type="journal article" date="2022" name="Microbiol. Resour. Announc.">
        <title>Metagenome Sequencing to Explore Phylogenomics of Terrestrial Cyanobacteria.</title>
        <authorList>
            <person name="Ward R.D."/>
            <person name="Stajich J.E."/>
            <person name="Johansen J.R."/>
            <person name="Huntemann M."/>
            <person name="Clum A."/>
            <person name="Foster B."/>
            <person name="Foster B."/>
            <person name="Roux S."/>
            <person name="Palaniappan K."/>
            <person name="Varghese N."/>
            <person name="Mukherjee S."/>
            <person name="Reddy T.B.K."/>
            <person name="Daum C."/>
            <person name="Copeland A."/>
            <person name="Chen I.A."/>
            <person name="Ivanova N.N."/>
            <person name="Kyrpides N.C."/>
            <person name="Shapiro N."/>
            <person name="Eloe-Fadrosh E.A."/>
            <person name="Pietrasiak N."/>
        </authorList>
    </citation>
    <scope>NUCLEOTIDE SEQUENCE</scope>
    <source>
        <strain evidence="1">GSE-TBD4-15B</strain>
    </source>
</reference>
<proteinExistence type="predicted"/>
<comment type="caution">
    <text evidence="1">The sequence shown here is derived from an EMBL/GenBank/DDBJ whole genome shotgun (WGS) entry which is preliminary data.</text>
</comment>